<dbReference type="CDD" id="cd03467">
    <property type="entry name" value="Rieske"/>
    <property type="match status" value="1"/>
</dbReference>
<dbReference type="SUPFAM" id="SSF50022">
    <property type="entry name" value="ISP domain"/>
    <property type="match status" value="1"/>
</dbReference>
<comment type="caution">
    <text evidence="6">The sequence shown here is derived from an EMBL/GenBank/DDBJ whole genome shotgun (WGS) entry which is preliminary data.</text>
</comment>
<name>A0A8J6U3W7_9HYPH</name>
<dbReference type="InterPro" id="IPR036922">
    <property type="entry name" value="Rieske_2Fe-2S_sf"/>
</dbReference>
<sequence>MAEHFVCNISELAEGDVRIFEGEGLEIGVIHHRGSYYAYQNLCPHQGGPACEGLRLPQVVDVIGDGGVFLGQKFDEDDMHIVCPWHGYEYHLTTGSHVCNAALKLRKFGVETRQGGIYVQI</sequence>
<keyword evidence="4" id="KW-0411">Iron-sulfur</keyword>
<keyword evidence="3" id="KW-0408">Iron</keyword>
<dbReference type="EMBL" id="JACVVX010000014">
    <property type="protein sequence ID" value="MBD0417448.1"/>
    <property type="molecule type" value="Genomic_DNA"/>
</dbReference>
<dbReference type="Proteomes" id="UP000643405">
    <property type="component" value="Unassembled WGS sequence"/>
</dbReference>
<dbReference type="RefSeq" id="WP_188166888.1">
    <property type="nucleotide sequence ID" value="NZ_JACVVX010000014.1"/>
</dbReference>
<gene>
    <name evidence="6" type="ORF">ICI42_22685</name>
</gene>
<dbReference type="PANTHER" id="PTHR21496">
    <property type="entry name" value="FERREDOXIN-RELATED"/>
    <property type="match status" value="1"/>
</dbReference>
<proteinExistence type="predicted"/>
<evidence type="ECO:0000313" key="6">
    <source>
        <dbReference type="EMBL" id="MBD0417448.1"/>
    </source>
</evidence>
<reference evidence="6" key="1">
    <citation type="submission" date="2020-09" db="EMBL/GenBank/DDBJ databases">
        <title>Genome seq and assembly of Tianweitania sp.</title>
        <authorList>
            <person name="Chhetri G."/>
        </authorList>
    </citation>
    <scope>NUCLEOTIDE SEQUENCE</scope>
    <source>
        <strain evidence="6">Rool2</strain>
    </source>
</reference>
<organism evidence="6 7">
    <name type="scientific">Oryzicola mucosus</name>
    <dbReference type="NCBI Taxonomy" id="2767425"/>
    <lineage>
        <taxon>Bacteria</taxon>
        <taxon>Pseudomonadati</taxon>
        <taxon>Pseudomonadota</taxon>
        <taxon>Alphaproteobacteria</taxon>
        <taxon>Hyphomicrobiales</taxon>
        <taxon>Phyllobacteriaceae</taxon>
        <taxon>Oryzicola</taxon>
    </lineage>
</organism>
<evidence type="ECO:0000256" key="4">
    <source>
        <dbReference type="ARBA" id="ARBA00023014"/>
    </source>
</evidence>
<keyword evidence="7" id="KW-1185">Reference proteome</keyword>
<evidence type="ECO:0000313" key="7">
    <source>
        <dbReference type="Proteomes" id="UP000643405"/>
    </source>
</evidence>
<dbReference type="InterPro" id="IPR017941">
    <property type="entry name" value="Rieske_2Fe-2S"/>
</dbReference>
<keyword evidence="1" id="KW-0001">2Fe-2S</keyword>
<dbReference type="AlphaFoldDB" id="A0A8J6U3W7"/>
<evidence type="ECO:0000256" key="1">
    <source>
        <dbReference type="ARBA" id="ARBA00022714"/>
    </source>
</evidence>
<evidence type="ECO:0000259" key="5">
    <source>
        <dbReference type="PROSITE" id="PS51296"/>
    </source>
</evidence>
<dbReference type="GO" id="GO:0046872">
    <property type="term" value="F:metal ion binding"/>
    <property type="evidence" value="ECO:0007669"/>
    <property type="project" value="UniProtKB-KW"/>
</dbReference>
<protein>
    <submittedName>
        <fullName evidence="6">Rieske 2Fe-2S domain-containing protein</fullName>
    </submittedName>
</protein>
<accession>A0A8J6U3W7</accession>
<keyword evidence="2" id="KW-0479">Metal-binding</keyword>
<evidence type="ECO:0000256" key="3">
    <source>
        <dbReference type="ARBA" id="ARBA00023004"/>
    </source>
</evidence>
<evidence type="ECO:0000256" key="2">
    <source>
        <dbReference type="ARBA" id="ARBA00022723"/>
    </source>
</evidence>
<dbReference type="PANTHER" id="PTHR21496:SF23">
    <property type="entry name" value="3-PHENYLPROPIONATE_CINNAMIC ACID DIOXYGENASE FERREDOXIN SUBUNIT"/>
    <property type="match status" value="1"/>
</dbReference>
<feature type="domain" description="Rieske" evidence="5">
    <location>
        <begin position="4"/>
        <end position="119"/>
    </location>
</feature>
<dbReference type="Gene3D" id="2.102.10.10">
    <property type="entry name" value="Rieske [2Fe-2S] iron-sulphur domain"/>
    <property type="match status" value="1"/>
</dbReference>
<dbReference type="PROSITE" id="PS51296">
    <property type="entry name" value="RIESKE"/>
    <property type="match status" value="1"/>
</dbReference>
<dbReference type="GO" id="GO:0051537">
    <property type="term" value="F:2 iron, 2 sulfur cluster binding"/>
    <property type="evidence" value="ECO:0007669"/>
    <property type="project" value="UniProtKB-KW"/>
</dbReference>
<dbReference type="Pfam" id="PF00355">
    <property type="entry name" value="Rieske"/>
    <property type="match status" value="1"/>
</dbReference>